<protein>
    <submittedName>
        <fullName evidence="1">Uncharacterized protein</fullName>
    </submittedName>
</protein>
<sequence>MAAVCGRRTESERNTISECDANLSNQGSFNSNAAVTDCLTIRLKALISKAVYGLFNSLKAAVNLVIRLRDSILEALYHLLNRLKGFNFGSSISPIEKIWVLV</sequence>
<keyword evidence="2" id="KW-1185">Reference proteome</keyword>
<evidence type="ECO:0000313" key="1">
    <source>
        <dbReference type="EnsemblPlants" id="QL10p013087:mrna"/>
    </source>
</evidence>
<organism evidence="1 2">
    <name type="scientific">Quercus lobata</name>
    <name type="common">Valley oak</name>
    <dbReference type="NCBI Taxonomy" id="97700"/>
    <lineage>
        <taxon>Eukaryota</taxon>
        <taxon>Viridiplantae</taxon>
        <taxon>Streptophyta</taxon>
        <taxon>Embryophyta</taxon>
        <taxon>Tracheophyta</taxon>
        <taxon>Spermatophyta</taxon>
        <taxon>Magnoliopsida</taxon>
        <taxon>eudicotyledons</taxon>
        <taxon>Gunneridae</taxon>
        <taxon>Pentapetalae</taxon>
        <taxon>rosids</taxon>
        <taxon>fabids</taxon>
        <taxon>Fagales</taxon>
        <taxon>Fagaceae</taxon>
        <taxon>Quercus</taxon>
    </lineage>
</organism>
<dbReference type="Proteomes" id="UP000594261">
    <property type="component" value="Chromosome 10"/>
</dbReference>
<reference evidence="1" key="2">
    <citation type="submission" date="2021-01" db="UniProtKB">
        <authorList>
            <consortium name="EnsemblPlants"/>
        </authorList>
    </citation>
    <scope>IDENTIFICATION</scope>
</reference>
<dbReference type="EnsemblPlants" id="QL10p013087:mrna">
    <property type="protein sequence ID" value="QL10p013087:mrna"/>
    <property type="gene ID" value="QL10p013087"/>
</dbReference>
<proteinExistence type="predicted"/>
<name>A0A7N2MP84_QUELO</name>
<dbReference type="Gramene" id="QL10p013087:mrna">
    <property type="protein sequence ID" value="QL10p013087:mrna"/>
    <property type="gene ID" value="QL10p013087"/>
</dbReference>
<dbReference type="EMBL" id="LRBV02000010">
    <property type="status" value="NOT_ANNOTATED_CDS"/>
    <property type="molecule type" value="Genomic_DNA"/>
</dbReference>
<dbReference type="InParanoid" id="A0A7N2MP84"/>
<accession>A0A7N2MP84</accession>
<dbReference type="AlphaFoldDB" id="A0A7N2MP84"/>
<reference evidence="1 2" key="1">
    <citation type="journal article" date="2016" name="G3 (Bethesda)">
        <title>First Draft Assembly and Annotation of the Genome of a California Endemic Oak Quercus lobata Nee (Fagaceae).</title>
        <authorList>
            <person name="Sork V.L."/>
            <person name="Fitz-Gibbon S.T."/>
            <person name="Puiu D."/>
            <person name="Crepeau M."/>
            <person name="Gugger P.F."/>
            <person name="Sherman R."/>
            <person name="Stevens K."/>
            <person name="Langley C.H."/>
            <person name="Pellegrini M."/>
            <person name="Salzberg S.L."/>
        </authorList>
    </citation>
    <scope>NUCLEOTIDE SEQUENCE [LARGE SCALE GENOMIC DNA]</scope>
    <source>
        <strain evidence="1 2">cv. SW786</strain>
    </source>
</reference>
<evidence type="ECO:0000313" key="2">
    <source>
        <dbReference type="Proteomes" id="UP000594261"/>
    </source>
</evidence>